<dbReference type="InterPro" id="IPR001647">
    <property type="entry name" value="HTH_TetR"/>
</dbReference>
<comment type="caution">
    <text evidence="4">The sequence shown here is derived from an EMBL/GenBank/DDBJ whole genome shotgun (WGS) entry which is preliminary data.</text>
</comment>
<dbReference type="Gene3D" id="1.10.357.10">
    <property type="entry name" value="Tetracycline Repressor, domain 2"/>
    <property type="match status" value="1"/>
</dbReference>
<evidence type="ECO:0000256" key="2">
    <source>
        <dbReference type="PROSITE-ProRule" id="PRU00335"/>
    </source>
</evidence>
<dbReference type="PANTHER" id="PTHR43479">
    <property type="entry name" value="ACREF/ENVCD OPERON REPRESSOR-RELATED"/>
    <property type="match status" value="1"/>
</dbReference>
<evidence type="ECO:0000256" key="1">
    <source>
        <dbReference type="ARBA" id="ARBA00023125"/>
    </source>
</evidence>
<dbReference type="EMBL" id="NOJY02000016">
    <property type="protein sequence ID" value="RDY27081.1"/>
    <property type="molecule type" value="Genomic_DNA"/>
</dbReference>
<protein>
    <submittedName>
        <fullName evidence="4">TetR/AcrR family transcriptional regulator</fullName>
    </submittedName>
</protein>
<dbReference type="Proteomes" id="UP000215694">
    <property type="component" value="Unassembled WGS sequence"/>
</dbReference>
<gene>
    <name evidence="4" type="ORF">CHL78_010690</name>
</gene>
<dbReference type="InterPro" id="IPR009057">
    <property type="entry name" value="Homeodomain-like_sf"/>
</dbReference>
<dbReference type="PRINTS" id="PR00455">
    <property type="entry name" value="HTHTETR"/>
</dbReference>
<proteinExistence type="predicted"/>
<dbReference type="SUPFAM" id="SSF48498">
    <property type="entry name" value="Tetracyclin repressor-like, C-terminal domain"/>
    <property type="match status" value="1"/>
</dbReference>
<sequence length="201" mass="23627">MGAKERRENIKKEIYKAASEIIINEGYTGLSIRKIASKIDYSPAMIYNYFENKADIVSSIWQENAKKIISTMSTLKLDSIDEKENLKTIYRTYIHLILESPQEYRAIMLNDIEGIDRVYFDFTDEEKESLRINNTKIFYDKCLKLGLLRPIDTERYAFFSWISINGLISNMILSSNNDKEFNKKLIEDYIDFIIHGLFKNN</sequence>
<dbReference type="Pfam" id="PF00440">
    <property type="entry name" value="TetR_N"/>
    <property type="match status" value="1"/>
</dbReference>
<dbReference type="PANTHER" id="PTHR43479:SF11">
    <property type="entry name" value="ACREF_ENVCD OPERON REPRESSOR-RELATED"/>
    <property type="match status" value="1"/>
</dbReference>
<evidence type="ECO:0000313" key="5">
    <source>
        <dbReference type="Proteomes" id="UP000215694"/>
    </source>
</evidence>
<name>A0A371J2Q8_9FIRM</name>
<keyword evidence="5" id="KW-1185">Reference proteome</keyword>
<dbReference type="SUPFAM" id="SSF46689">
    <property type="entry name" value="Homeodomain-like"/>
    <property type="match status" value="1"/>
</dbReference>
<reference evidence="4 5" key="1">
    <citation type="journal article" date="2017" name="Genome Announc.">
        <title>Draft Genome Sequence of Romboutsia weinsteinii sp. nov. Strain CCRI-19649(T) Isolated from Surface Water.</title>
        <authorList>
            <person name="Maheux A.F."/>
            <person name="Boudreau D.K."/>
            <person name="Berube E."/>
            <person name="Boissinot M."/>
            <person name="Cantin P."/>
            <person name="Raymond F."/>
            <person name="Corbeil J."/>
            <person name="Omar R.F."/>
            <person name="Bergeron M.G."/>
        </authorList>
    </citation>
    <scope>NUCLEOTIDE SEQUENCE [LARGE SCALE GENOMIC DNA]</scope>
    <source>
        <strain evidence="4 5">CCRI-19649</strain>
    </source>
</reference>
<keyword evidence="1 2" id="KW-0238">DNA-binding</keyword>
<dbReference type="OrthoDB" id="9814200at2"/>
<feature type="domain" description="HTH tetR-type" evidence="3">
    <location>
        <begin position="8"/>
        <end position="68"/>
    </location>
</feature>
<feature type="DNA-binding region" description="H-T-H motif" evidence="2">
    <location>
        <begin position="31"/>
        <end position="50"/>
    </location>
</feature>
<evidence type="ECO:0000313" key="4">
    <source>
        <dbReference type="EMBL" id="RDY27081.1"/>
    </source>
</evidence>
<dbReference type="PROSITE" id="PS50977">
    <property type="entry name" value="HTH_TETR_2"/>
    <property type="match status" value="1"/>
</dbReference>
<organism evidence="4 5">
    <name type="scientific">Romboutsia weinsteinii</name>
    <dbReference type="NCBI Taxonomy" id="2020949"/>
    <lineage>
        <taxon>Bacteria</taxon>
        <taxon>Bacillati</taxon>
        <taxon>Bacillota</taxon>
        <taxon>Clostridia</taxon>
        <taxon>Peptostreptococcales</taxon>
        <taxon>Peptostreptococcaceae</taxon>
        <taxon>Romboutsia</taxon>
    </lineage>
</organism>
<evidence type="ECO:0000259" key="3">
    <source>
        <dbReference type="PROSITE" id="PS50977"/>
    </source>
</evidence>
<accession>A0A371J2Q8</accession>
<dbReference type="RefSeq" id="WP_094367398.1">
    <property type="nucleotide sequence ID" value="NZ_NOJY02000016.1"/>
</dbReference>
<dbReference type="InterPro" id="IPR036271">
    <property type="entry name" value="Tet_transcr_reg_TetR-rel_C_sf"/>
</dbReference>
<dbReference type="GO" id="GO:0003677">
    <property type="term" value="F:DNA binding"/>
    <property type="evidence" value="ECO:0007669"/>
    <property type="project" value="UniProtKB-UniRule"/>
</dbReference>
<dbReference type="InterPro" id="IPR050624">
    <property type="entry name" value="HTH-type_Tx_Regulator"/>
</dbReference>
<dbReference type="AlphaFoldDB" id="A0A371J2Q8"/>